<reference evidence="3 4" key="1">
    <citation type="submission" date="2019-09" db="EMBL/GenBank/DDBJ databases">
        <title>Whole-genome sequence of the purple sulfur bacterium Thiohalocapsa marina DSM 19078.</title>
        <authorList>
            <person name="Kyndt J.A."/>
            <person name="Meyer T.E."/>
        </authorList>
    </citation>
    <scope>NUCLEOTIDE SEQUENCE [LARGE SCALE GENOMIC DNA]</scope>
    <source>
        <strain evidence="3 4">DSM 19078</strain>
    </source>
</reference>
<dbReference type="Proteomes" id="UP000322981">
    <property type="component" value="Unassembled WGS sequence"/>
</dbReference>
<name>A0A5M8FQC2_9GAMM</name>
<sequence length="293" mass="31706">MNQHIARQIADACGRPFTPGPPRAVGGGCINAAMVLSDGDQSWFVKHNAADRLPMFQAEFEGLQAMAATDSIRVPRPLCTGSAGNAAFIAMEYIPFEGQGGGASAARAGEQLAAMHRATAPRFGWHRDNTIGSTPQPNAPTPSWIDFWRRQRLGFQLDLASRLGYGSRLADRGALLLENCDALIDHDPAPSLLHGDLWGGNLSIAAGGEPVVFDPACYYGDREADIAMTELFGGFGHDFHRAYHAAWPLDAGYAVRKTLYNLYHTLNHLNLFGPGYLSQAEGMIDRLLAEVRA</sequence>
<dbReference type="PANTHER" id="PTHR12149:SF8">
    <property type="entry name" value="PROTEIN-RIBULOSAMINE 3-KINASE"/>
    <property type="match status" value="1"/>
</dbReference>
<dbReference type="RefSeq" id="WP_150092541.1">
    <property type="nucleotide sequence ID" value="NZ_JBFUOH010000125.1"/>
</dbReference>
<evidence type="ECO:0000313" key="3">
    <source>
        <dbReference type="EMBL" id="KAA6185391.1"/>
    </source>
</evidence>
<dbReference type="EMBL" id="VWXX01000010">
    <property type="protein sequence ID" value="KAA6185391.1"/>
    <property type="molecule type" value="Genomic_DNA"/>
</dbReference>
<dbReference type="Pfam" id="PF03881">
    <property type="entry name" value="Fructosamin_kin"/>
    <property type="match status" value="1"/>
</dbReference>
<dbReference type="GO" id="GO:0016301">
    <property type="term" value="F:kinase activity"/>
    <property type="evidence" value="ECO:0007669"/>
    <property type="project" value="UniProtKB-UniRule"/>
</dbReference>
<comment type="similarity">
    <text evidence="1 2">Belongs to the fructosamine kinase family.</text>
</comment>
<organism evidence="3 4">
    <name type="scientific">Thiohalocapsa marina</name>
    <dbReference type="NCBI Taxonomy" id="424902"/>
    <lineage>
        <taxon>Bacteria</taxon>
        <taxon>Pseudomonadati</taxon>
        <taxon>Pseudomonadota</taxon>
        <taxon>Gammaproteobacteria</taxon>
        <taxon>Chromatiales</taxon>
        <taxon>Chromatiaceae</taxon>
        <taxon>Thiohalocapsa</taxon>
    </lineage>
</organism>
<dbReference type="InterPro" id="IPR011009">
    <property type="entry name" value="Kinase-like_dom_sf"/>
</dbReference>
<dbReference type="SUPFAM" id="SSF56112">
    <property type="entry name" value="Protein kinase-like (PK-like)"/>
    <property type="match status" value="1"/>
</dbReference>
<proteinExistence type="inferred from homology"/>
<keyword evidence="4" id="KW-1185">Reference proteome</keyword>
<evidence type="ECO:0000256" key="2">
    <source>
        <dbReference type="PIRNR" id="PIRNR006221"/>
    </source>
</evidence>
<keyword evidence="2 3" id="KW-0418">Kinase</keyword>
<dbReference type="PIRSF" id="PIRSF006221">
    <property type="entry name" value="Ketosamine-3-kinase"/>
    <property type="match status" value="1"/>
</dbReference>
<dbReference type="Gene3D" id="3.90.1200.10">
    <property type="match status" value="1"/>
</dbReference>
<dbReference type="Gene3D" id="3.30.200.20">
    <property type="entry name" value="Phosphorylase Kinase, domain 1"/>
    <property type="match status" value="1"/>
</dbReference>
<dbReference type="PANTHER" id="PTHR12149">
    <property type="entry name" value="FRUCTOSAMINE 3 KINASE-RELATED PROTEIN"/>
    <property type="match status" value="1"/>
</dbReference>
<gene>
    <name evidence="3" type="ORF">F2Q65_08935</name>
</gene>
<evidence type="ECO:0000313" key="4">
    <source>
        <dbReference type="Proteomes" id="UP000322981"/>
    </source>
</evidence>
<dbReference type="AlphaFoldDB" id="A0A5M8FQC2"/>
<comment type="caution">
    <text evidence="3">The sequence shown here is derived from an EMBL/GenBank/DDBJ whole genome shotgun (WGS) entry which is preliminary data.</text>
</comment>
<evidence type="ECO:0000256" key="1">
    <source>
        <dbReference type="ARBA" id="ARBA00009460"/>
    </source>
</evidence>
<dbReference type="OrthoDB" id="5291879at2"/>
<keyword evidence="2" id="KW-0808">Transferase</keyword>
<dbReference type="InterPro" id="IPR016477">
    <property type="entry name" value="Fructo-/Ketosamine-3-kinase"/>
</dbReference>
<accession>A0A5M8FQC2</accession>
<protein>
    <submittedName>
        <fullName evidence="3">Fructosamine kinase family protein</fullName>
    </submittedName>
</protein>